<dbReference type="Proteomes" id="UP000243459">
    <property type="component" value="Chromosome 5"/>
</dbReference>
<dbReference type="InterPro" id="IPR046341">
    <property type="entry name" value="SET_dom_sf"/>
</dbReference>
<dbReference type="PROSITE" id="PS50868">
    <property type="entry name" value="POST_SET"/>
    <property type="match status" value="1"/>
</dbReference>
<dbReference type="Gramene" id="ONK68800">
    <property type="protein sequence ID" value="ONK68800"/>
    <property type="gene ID" value="A4U43_C05F16160"/>
</dbReference>
<dbReference type="CDD" id="cd19169">
    <property type="entry name" value="SET_SETD1"/>
    <property type="match status" value="1"/>
</dbReference>
<keyword evidence="9" id="KW-0804">Transcription</keyword>
<dbReference type="GO" id="GO:0048188">
    <property type="term" value="C:Set1C/COMPASS complex"/>
    <property type="evidence" value="ECO:0007669"/>
    <property type="project" value="InterPro"/>
</dbReference>
<keyword evidence="7" id="KW-0694">RNA-binding</keyword>
<comment type="catalytic activity">
    <reaction evidence="12">
        <text>N(6)-methyl-L-lysyl(4)-[histone H3] + S-adenosyl-L-methionine = N(6),N(6)-dimethyl-L-lysyl(4)-[histone H3] + S-adenosyl-L-homocysteine + H(+)</text>
        <dbReference type="Rhea" id="RHEA:60268"/>
        <dbReference type="Rhea" id="RHEA-COMP:15540"/>
        <dbReference type="Rhea" id="RHEA-COMP:15543"/>
        <dbReference type="ChEBI" id="CHEBI:15378"/>
        <dbReference type="ChEBI" id="CHEBI:57856"/>
        <dbReference type="ChEBI" id="CHEBI:59789"/>
        <dbReference type="ChEBI" id="CHEBI:61929"/>
        <dbReference type="ChEBI" id="CHEBI:61976"/>
    </reaction>
</comment>
<dbReference type="OMA" id="YCMQVMW"/>
<dbReference type="PANTHER" id="PTHR45814">
    <property type="entry name" value="HISTONE-LYSINE N-METHYLTRANSFERASE SETD1"/>
    <property type="match status" value="1"/>
</dbReference>
<keyword evidence="10" id="KW-0539">Nucleus</keyword>
<dbReference type="InterPro" id="IPR035445">
    <property type="entry name" value="GYF-like_dom_sf"/>
</dbReference>
<feature type="domain" description="Post-SET" evidence="17">
    <location>
        <begin position="1285"/>
        <end position="1301"/>
    </location>
</feature>
<proteinExistence type="predicted"/>
<feature type="compositionally biased region" description="Polar residues" evidence="14">
    <location>
        <begin position="885"/>
        <end position="896"/>
    </location>
</feature>
<keyword evidence="4" id="KW-0808">Transferase</keyword>
<feature type="domain" description="SET" evidence="15">
    <location>
        <begin position="1162"/>
        <end position="1279"/>
    </location>
</feature>
<evidence type="ECO:0000313" key="19">
    <source>
        <dbReference type="Proteomes" id="UP000243459"/>
    </source>
</evidence>
<dbReference type="SUPFAM" id="SSF55277">
    <property type="entry name" value="GYF domain"/>
    <property type="match status" value="1"/>
</dbReference>
<feature type="region of interest" description="Disordered" evidence="14">
    <location>
        <begin position="1101"/>
        <end position="1132"/>
    </location>
</feature>
<evidence type="ECO:0000256" key="7">
    <source>
        <dbReference type="ARBA" id="ARBA00022884"/>
    </source>
</evidence>
<dbReference type="PROSITE" id="PS50829">
    <property type="entry name" value="GYF"/>
    <property type="match status" value="1"/>
</dbReference>
<comment type="subcellular location">
    <subcellularLocation>
        <location evidence="1">Nucleus</location>
    </subcellularLocation>
</comment>
<evidence type="ECO:0000256" key="11">
    <source>
        <dbReference type="ARBA" id="ARBA00047571"/>
    </source>
</evidence>
<dbReference type="PROSITE" id="PS50280">
    <property type="entry name" value="SET"/>
    <property type="match status" value="1"/>
</dbReference>
<evidence type="ECO:0000259" key="17">
    <source>
        <dbReference type="PROSITE" id="PS50868"/>
    </source>
</evidence>
<evidence type="ECO:0000256" key="2">
    <source>
        <dbReference type="ARBA" id="ARBA00012182"/>
    </source>
</evidence>
<evidence type="ECO:0000256" key="12">
    <source>
        <dbReference type="ARBA" id="ARBA00047583"/>
    </source>
</evidence>
<dbReference type="EC" id="2.1.1.354" evidence="2"/>
<dbReference type="PANTHER" id="PTHR45814:SF2">
    <property type="entry name" value="HISTONE-LYSINE N-METHYLTRANSFERASE SETD1"/>
    <property type="match status" value="1"/>
</dbReference>
<keyword evidence="3" id="KW-0489">Methyltransferase</keyword>
<evidence type="ECO:0000256" key="14">
    <source>
        <dbReference type="SAM" id="MobiDB-lite"/>
    </source>
</evidence>
<evidence type="ECO:0000256" key="4">
    <source>
        <dbReference type="ARBA" id="ARBA00022679"/>
    </source>
</evidence>
<feature type="region of interest" description="Disordered" evidence="14">
    <location>
        <begin position="1053"/>
        <end position="1076"/>
    </location>
</feature>
<comment type="catalytic activity">
    <reaction evidence="11">
        <text>L-lysyl(4)-[histone H3] + 3 S-adenosyl-L-methionine = N(6),N(6),N(6)-trimethyl-L-lysyl(4)-[histone H3] + 3 S-adenosyl-L-homocysteine + 3 H(+)</text>
        <dbReference type="Rhea" id="RHEA:60260"/>
        <dbReference type="Rhea" id="RHEA-COMP:15537"/>
        <dbReference type="Rhea" id="RHEA-COMP:15547"/>
        <dbReference type="ChEBI" id="CHEBI:15378"/>
        <dbReference type="ChEBI" id="CHEBI:29969"/>
        <dbReference type="ChEBI" id="CHEBI:57856"/>
        <dbReference type="ChEBI" id="CHEBI:59789"/>
        <dbReference type="ChEBI" id="CHEBI:61961"/>
        <dbReference type="EC" id="2.1.1.354"/>
    </reaction>
</comment>
<dbReference type="InterPro" id="IPR044570">
    <property type="entry name" value="Set1-like"/>
</dbReference>
<dbReference type="InterPro" id="IPR003169">
    <property type="entry name" value="GYF"/>
</dbReference>
<gene>
    <name evidence="18" type="ORF">A4U43_C05F16160</name>
</gene>
<feature type="compositionally biased region" description="Polar residues" evidence="14">
    <location>
        <begin position="1064"/>
        <end position="1074"/>
    </location>
</feature>
<dbReference type="OrthoDB" id="308383at2759"/>
<feature type="domain" description="GYF" evidence="16">
    <location>
        <begin position="255"/>
        <end position="311"/>
    </location>
</feature>
<feature type="compositionally biased region" description="Polar residues" evidence="14">
    <location>
        <begin position="867"/>
        <end position="876"/>
    </location>
</feature>
<accession>A0A5P1EXC6</accession>
<dbReference type="EMBL" id="CM007385">
    <property type="protein sequence ID" value="ONK68800.1"/>
    <property type="molecule type" value="Genomic_DNA"/>
</dbReference>
<evidence type="ECO:0000256" key="13">
    <source>
        <dbReference type="ARBA" id="ARBA00049129"/>
    </source>
</evidence>
<keyword evidence="8" id="KW-0805">Transcription regulation</keyword>
<evidence type="ECO:0000259" key="15">
    <source>
        <dbReference type="PROSITE" id="PS50280"/>
    </source>
</evidence>
<protein>
    <recommendedName>
        <fullName evidence="2">[histone H3]-lysine(4) N-trimethyltransferase</fullName>
        <ecNumber evidence="2">2.1.1.354</ecNumber>
    </recommendedName>
</protein>
<dbReference type="Pfam" id="PF02213">
    <property type="entry name" value="GYF"/>
    <property type="match status" value="1"/>
</dbReference>
<feature type="region of interest" description="Disordered" evidence="14">
    <location>
        <begin position="862"/>
        <end position="900"/>
    </location>
</feature>
<dbReference type="InterPro" id="IPR003616">
    <property type="entry name" value="Post-SET_dom"/>
</dbReference>
<evidence type="ECO:0000313" key="18">
    <source>
        <dbReference type="EMBL" id="ONK68800.1"/>
    </source>
</evidence>
<dbReference type="Pfam" id="PF00856">
    <property type="entry name" value="SET"/>
    <property type="match status" value="1"/>
</dbReference>
<feature type="compositionally biased region" description="Polar residues" evidence="14">
    <location>
        <begin position="1109"/>
        <end position="1132"/>
    </location>
</feature>
<evidence type="ECO:0000259" key="16">
    <source>
        <dbReference type="PROSITE" id="PS50829"/>
    </source>
</evidence>
<keyword evidence="5" id="KW-0949">S-adenosyl-L-methionine</keyword>
<evidence type="ECO:0000256" key="3">
    <source>
        <dbReference type="ARBA" id="ARBA00022603"/>
    </source>
</evidence>
<feature type="region of interest" description="Disordered" evidence="14">
    <location>
        <begin position="211"/>
        <end position="251"/>
    </location>
</feature>
<feature type="compositionally biased region" description="Basic residues" evidence="14">
    <location>
        <begin position="1053"/>
        <end position="1063"/>
    </location>
</feature>
<evidence type="ECO:0000256" key="1">
    <source>
        <dbReference type="ARBA" id="ARBA00004123"/>
    </source>
</evidence>
<sequence>MPDISLSPHHSHRISSSSTDGLVACCSKYIDSLEMVSNECYHYFASRKKHKSVGSEFSPDEANPCLGKLGDSNHLERTECCSSHKCSRVSNSPSSSCHQFVTVAGSSQVTNGAVSLAGQSSKNGEYFQSSSVSGWMYFSEHGQMCGPYLREQLCSGLSSGFLPEELPVYPVINGNIINAVPLKYLKHLPENACWDANVSTAVPSVTNNLTGSVSGSTSQGSETHVICNDQSSESPKEAQGLPNSGSSGLSVSSEDVCWMFEDEEGRRHGPHSVTELLYWHQSSYLQDSLMVYHVENKFGPFPLATLVDMWSKDGMLKAAEGNINSEDTSSLVSFISDVSEDVSFQLHSGIMKAARRVLLDEIISSTIPDILASKKAQRHLMREEVSKSVKSSSKKEAKALITRKKSAITGNTDVISSHVSPDSYTGLAHVESSSRALTSENINNFSDILLAVYRTSYDDCMKVLWNAVIYDPVADYCNKWLKGKRWSACVTDPVSIAKKDVTNTDEVPNDNVVEVQQPLDCDPDFPPGFENMDEMQVDVNGTSTSVALKPRLSNFEIDFPPGFEHALQTSDVSAYSPSTSQVSNSLELESNGNIICQSTLSDGLVEIQSTLENDLYTSAKASLFEYFEDILKEELTNFIYSAMEGPKDQEMMVANVPAIQTDLTSTVDLSADLVLESSEPLLSPSALLESSEPLVSPSACLARAFETLHFPRASVPSGKDFGEPPPSGLEHCSIPVSLFQKTKIRPSKRDDSVPLMSKYVTLAVFRQKLHDEVVKEFVTFFLYDALHSSHILRSALENHESDSVDASRQRKNLNNDVTYKASGIGKHSEGSKVMDNSGVPDAALMKEKLTYFRRKKLGKKKVGSSSTCMRSDQSGLLQKVDDISGDQQKSGSLPESTESRTLDAHLELKLECKTSISEQASRASSTRKRNRRLRKLSHEIENTFSFPPFNAEKSRFSKYRLSHHHDDSNNGVAEVLARDVKGKMKKLSALERVLDESEKVVDDNGPDLNSQQGQELCSSYIKNSKRLSRLKRKVKIYEPLVVPEKISKLSHKTVVKKTSRKTQKVNPSKQSVPCPNSDGCARVSINGWDWRKWSRNALPSERARAKGSRATNLQNMSFEGNVKRSNTKGPSARTNRVKLRNLLAAAEGAEILKVNQLQARKKRLRFQRSSIHDWGLVALEPIDAEDFVIEYVGELVRCRISDLRECQYEKMGIGSSYLFRLDDGYVVDATKRGGIARFINHSCDPNCYTKVITVEGQKKIFIYAKRYIYAGEELTYNYKFPLEEQKIPCNCGSKRCRGSMN</sequence>
<dbReference type="SMART" id="SM00317">
    <property type="entry name" value="SET"/>
    <property type="match status" value="1"/>
</dbReference>
<dbReference type="SMART" id="SM00508">
    <property type="entry name" value="PostSET"/>
    <property type="match status" value="1"/>
</dbReference>
<dbReference type="GO" id="GO:0003723">
    <property type="term" value="F:RNA binding"/>
    <property type="evidence" value="ECO:0007669"/>
    <property type="project" value="UniProtKB-KW"/>
</dbReference>
<evidence type="ECO:0000256" key="6">
    <source>
        <dbReference type="ARBA" id="ARBA00022853"/>
    </source>
</evidence>
<dbReference type="Gene3D" id="2.170.270.10">
    <property type="entry name" value="SET domain"/>
    <property type="match status" value="1"/>
</dbReference>
<dbReference type="SUPFAM" id="SSF82199">
    <property type="entry name" value="SET domain"/>
    <property type="match status" value="1"/>
</dbReference>
<evidence type="ECO:0000256" key="5">
    <source>
        <dbReference type="ARBA" id="ARBA00022691"/>
    </source>
</evidence>
<evidence type="ECO:0000256" key="9">
    <source>
        <dbReference type="ARBA" id="ARBA00023163"/>
    </source>
</evidence>
<dbReference type="GO" id="GO:0032259">
    <property type="term" value="P:methylation"/>
    <property type="evidence" value="ECO:0007669"/>
    <property type="project" value="UniProtKB-KW"/>
</dbReference>
<dbReference type="InterPro" id="IPR037841">
    <property type="entry name" value="SET_SETD1A/B"/>
</dbReference>
<evidence type="ECO:0000256" key="8">
    <source>
        <dbReference type="ARBA" id="ARBA00023015"/>
    </source>
</evidence>
<feature type="compositionally biased region" description="Low complexity" evidence="14">
    <location>
        <begin position="211"/>
        <end position="223"/>
    </location>
</feature>
<name>A0A5P1EXC6_ASPOF</name>
<evidence type="ECO:0000256" key="10">
    <source>
        <dbReference type="ARBA" id="ARBA00023242"/>
    </source>
</evidence>
<keyword evidence="6" id="KW-0156">Chromatin regulator</keyword>
<organism evidence="18 19">
    <name type="scientific">Asparagus officinalis</name>
    <name type="common">Garden asparagus</name>
    <dbReference type="NCBI Taxonomy" id="4686"/>
    <lineage>
        <taxon>Eukaryota</taxon>
        <taxon>Viridiplantae</taxon>
        <taxon>Streptophyta</taxon>
        <taxon>Embryophyta</taxon>
        <taxon>Tracheophyta</taxon>
        <taxon>Spermatophyta</taxon>
        <taxon>Magnoliopsida</taxon>
        <taxon>Liliopsida</taxon>
        <taxon>Asparagales</taxon>
        <taxon>Asparagaceae</taxon>
        <taxon>Asparagoideae</taxon>
        <taxon>Asparagus</taxon>
    </lineage>
</organism>
<dbReference type="GO" id="GO:0140999">
    <property type="term" value="F:histone H3K4 trimethyltransferase activity"/>
    <property type="evidence" value="ECO:0007669"/>
    <property type="project" value="UniProtKB-EC"/>
</dbReference>
<comment type="catalytic activity">
    <reaction evidence="13">
        <text>N(6),N(6)-dimethyl-L-lysyl(4)-[histone H3] + S-adenosyl-L-methionine = N(6),N(6),N(6)-trimethyl-L-lysyl(4)-[histone H3] + S-adenosyl-L-homocysteine + H(+)</text>
        <dbReference type="Rhea" id="RHEA:60272"/>
        <dbReference type="Rhea" id="RHEA-COMP:15537"/>
        <dbReference type="Rhea" id="RHEA-COMP:15540"/>
        <dbReference type="ChEBI" id="CHEBI:15378"/>
        <dbReference type="ChEBI" id="CHEBI:57856"/>
        <dbReference type="ChEBI" id="CHEBI:59789"/>
        <dbReference type="ChEBI" id="CHEBI:61961"/>
        <dbReference type="ChEBI" id="CHEBI:61976"/>
    </reaction>
</comment>
<dbReference type="Gene3D" id="3.30.1490.40">
    <property type="match status" value="1"/>
</dbReference>
<keyword evidence="19" id="KW-1185">Reference proteome</keyword>
<dbReference type="InterPro" id="IPR001214">
    <property type="entry name" value="SET_dom"/>
</dbReference>
<reference evidence="19" key="1">
    <citation type="journal article" date="2017" name="Nat. Commun.">
        <title>The asparagus genome sheds light on the origin and evolution of a young Y chromosome.</title>
        <authorList>
            <person name="Harkess A."/>
            <person name="Zhou J."/>
            <person name="Xu C."/>
            <person name="Bowers J.E."/>
            <person name="Van der Hulst R."/>
            <person name="Ayyampalayam S."/>
            <person name="Mercati F."/>
            <person name="Riccardi P."/>
            <person name="McKain M.R."/>
            <person name="Kakrana A."/>
            <person name="Tang H."/>
            <person name="Ray J."/>
            <person name="Groenendijk J."/>
            <person name="Arikit S."/>
            <person name="Mathioni S.M."/>
            <person name="Nakano M."/>
            <person name="Shan H."/>
            <person name="Telgmann-Rauber A."/>
            <person name="Kanno A."/>
            <person name="Yue Z."/>
            <person name="Chen H."/>
            <person name="Li W."/>
            <person name="Chen Y."/>
            <person name="Xu X."/>
            <person name="Zhang Y."/>
            <person name="Luo S."/>
            <person name="Chen H."/>
            <person name="Gao J."/>
            <person name="Mao Z."/>
            <person name="Pires J.C."/>
            <person name="Luo M."/>
            <person name="Kudrna D."/>
            <person name="Wing R.A."/>
            <person name="Meyers B.C."/>
            <person name="Yi K."/>
            <person name="Kong H."/>
            <person name="Lavrijsen P."/>
            <person name="Sunseri F."/>
            <person name="Falavigna A."/>
            <person name="Ye Y."/>
            <person name="Leebens-Mack J.H."/>
            <person name="Chen G."/>
        </authorList>
    </citation>
    <scope>NUCLEOTIDE SEQUENCE [LARGE SCALE GENOMIC DNA]</scope>
    <source>
        <strain evidence="19">cv. DH0086</strain>
    </source>
</reference>